<dbReference type="InParanoid" id="Q7UMW5"/>
<keyword evidence="1" id="KW-0812">Transmembrane</keyword>
<evidence type="ECO:0000313" key="2">
    <source>
        <dbReference type="EMBL" id="CAD75659.1"/>
    </source>
</evidence>
<keyword evidence="3" id="KW-1185">Reference proteome</keyword>
<evidence type="ECO:0000256" key="1">
    <source>
        <dbReference type="SAM" id="Phobius"/>
    </source>
</evidence>
<gene>
    <name evidence="2" type="ordered locus">RB7938</name>
</gene>
<dbReference type="EMBL" id="BX294146">
    <property type="protein sequence ID" value="CAD75659.1"/>
    <property type="molecule type" value="Genomic_DNA"/>
</dbReference>
<keyword evidence="1" id="KW-1133">Transmembrane helix</keyword>
<dbReference type="OrthoDB" id="10005617at2"/>
<name>Q7UMW5_RHOBA</name>
<dbReference type="Proteomes" id="UP000001025">
    <property type="component" value="Chromosome"/>
</dbReference>
<protein>
    <submittedName>
        <fullName evidence="2">Uncharacterized protein</fullName>
    </submittedName>
</protein>
<dbReference type="HOGENOM" id="CLU_1694102_0_0_0"/>
<feature type="transmembrane region" description="Helical" evidence="1">
    <location>
        <begin position="12"/>
        <end position="28"/>
    </location>
</feature>
<dbReference type="EnsemblBacteria" id="CAD75659">
    <property type="protein sequence ID" value="CAD75659"/>
    <property type="gene ID" value="RB7938"/>
</dbReference>
<dbReference type="STRING" id="243090.RB7938"/>
<feature type="transmembrane region" description="Helical" evidence="1">
    <location>
        <begin position="125"/>
        <end position="145"/>
    </location>
</feature>
<accession>Q7UMW5</accession>
<organism evidence="2 3">
    <name type="scientific">Rhodopirellula baltica (strain DSM 10527 / NCIMB 13988 / SH1)</name>
    <dbReference type="NCBI Taxonomy" id="243090"/>
    <lineage>
        <taxon>Bacteria</taxon>
        <taxon>Pseudomonadati</taxon>
        <taxon>Planctomycetota</taxon>
        <taxon>Planctomycetia</taxon>
        <taxon>Pirellulales</taxon>
        <taxon>Pirellulaceae</taxon>
        <taxon>Rhodopirellula</taxon>
    </lineage>
</organism>
<sequence length="155" mass="16695">MRLSMSLSIRELLMLPTLVGLALAGVMFGPPISWVALIMVIMLLNAIAIDAFVASPRRRSFAIGFLLPSLVYLGTTIAVGSTEYAARGGILPTTELLQYMLRPAYVFGISPESDSALRQANALSVMPLGQLFFACVFGYLGGWYARLASRSSDAK</sequence>
<proteinExistence type="predicted"/>
<evidence type="ECO:0000313" key="3">
    <source>
        <dbReference type="Proteomes" id="UP000001025"/>
    </source>
</evidence>
<feature type="transmembrane region" description="Helical" evidence="1">
    <location>
        <begin position="61"/>
        <end position="79"/>
    </location>
</feature>
<keyword evidence="1" id="KW-0472">Membrane</keyword>
<dbReference type="AlphaFoldDB" id="Q7UMW5"/>
<reference evidence="2 3" key="1">
    <citation type="journal article" date="2003" name="Proc. Natl. Acad. Sci. U.S.A.">
        <title>Complete genome sequence of the marine planctomycete Pirellula sp. strain 1.</title>
        <authorList>
            <person name="Gloeckner F.O."/>
            <person name="Kube M."/>
            <person name="Bauer M."/>
            <person name="Teeling H."/>
            <person name="Lombardot T."/>
            <person name="Ludwig W."/>
            <person name="Gade D."/>
            <person name="Beck A."/>
            <person name="Borzym K."/>
            <person name="Heitmann K."/>
            <person name="Rabus R."/>
            <person name="Schlesner H."/>
            <person name="Amann R."/>
            <person name="Reinhardt R."/>
        </authorList>
    </citation>
    <scope>NUCLEOTIDE SEQUENCE [LARGE SCALE GENOMIC DNA]</scope>
    <source>
        <strain evidence="3">DSM 10527 / NCIMB 13988 / SH1</strain>
    </source>
</reference>
<dbReference type="KEGG" id="rba:RB7938"/>
<feature type="transmembrane region" description="Helical" evidence="1">
    <location>
        <begin position="34"/>
        <end position="54"/>
    </location>
</feature>